<protein>
    <recommendedName>
        <fullName evidence="1">DAGKc domain-containing protein</fullName>
    </recommendedName>
</protein>
<dbReference type="GO" id="GO:0016301">
    <property type="term" value="F:kinase activity"/>
    <property type="evidence" value="ECO:0007669"/>
    <property type="project" value="InterPro"/>
</dbReference>
<comment type="caution">
    <text evidence="2">The sequence shown here is derived from an EMBL/GenBank/DDBJ whole genome shotgun (WGS) entry which is preliminary data.</text>
</comment>
<accession>X1Q4L1</accession>
<feature type="domain" description="DAGKc" evidence="1">
    <location>
        <begin position="1"/>
        <end position="41"/>
    </location>
</feature>
<dbReference type="Pfam" id="PF00781">
    <property type="entry name" value="DAGK_cat"/>
    <property type="match status" value="1"/>
</dbReference>
<name>X1Q4L1_9ZZZZ</name>
<evidence type="ECO:0000259" key="1">
    <source>
        <dbReference type="PROSITE" id="PS50146"/>
    </source>
</evidence>
<dbReference type="InterPro" id="IPR016064">
    <property type="entry name" value="NAD/diacylglycerol_kinase_sf"/>
</dbReference>
<organism evidence="2">
    <name type="scientific">marine sediment metagenome</name>
    <dbReference type="NCBI Taxonomy" id="412755"/>
    <lineage>
        <taxon>unclassified sequences</taxon>
        <taxon>metagenomes</taxon>
        <taxon>ecological metagenomes</taxon>
    </lineage>
</organism>
<dbReference type="AlphaFoldDB" id="X1Q4L1"/>
<dbReference type="PROSITE" id="PS50146">
    <property type="entry name" value="DAGK"/>
    <property type="match status" value="1"/>
</dbReference>
<feature type="non-terminal residue" evidence="2">
    <location>
        <position position="41"/>
    </location>
</feature>
<gene>
    <name evidence="2" type="ORF">S06H3_64045</name>
</gene>
<dbReference type="EMBL" id="BARV01042652">
    <property type="protein sequence ID" value="GAI49691.1"/>
    <property type="molecule type" value="Genomic_DNA"/>
</dbReference>
<dbReference type="InterPro" id="IPR001206">
    <property type="entry name" value="Diacylglycerol_kinase_cat_dom"/>
</dbReference>
<dbReference type="Gene3D" id="3.40.50.10330">
    <property type="entry name" value="Probable inorganic polyphosphate/atp-NAD kinase, domain 1"/>
    <property type="match status" value="1"/>
</dbReference>
<sequence>MNTEAAVGIIPTGSGNGLARHLGIPLNLPGAIDLLRNARPV</sequence>
<dbReference type="SUPFAM" id="SSF111331">
    <property type="entry name" value="NAD kinase/diacylglycerol kinase-like"/>
    <property type="match status" value="1"/>
</dbReference>
<dbReference type="InterPro" id="IPR017438">
    <property type="entry name" value="ATP-NAD_kinase_N"/>
</dbReference>
<proteinExistence type="predicted"/>
<evidence type="ECO:0000313" key="2">
    <source>
        <dbReference type="EMBL" id="GAI49691.1"/>
    </source>
</evidence>
<reference evidence="2" key="1">
    <citation type="journal article" date="2014" name="Front. Microbiol.">
        <title>High frequency of phylogenetically diverse reductive dehalogenase-homologous genes in deep subseafloor sedimentary metagenomes.</title>
        <authorList>
            <person name="Kawai M."/>
            <person name="Futagami T."/>
            <person name="Toyoda A."/>
            <person name="Takaki Y."/>
            <person name="Nishi S."/>
            <person name="Hori S."/>
            <person name="Arai W."/>
            <person name="Tsubouchi T."/>
            <person name="Morono Y."/>
            <person name="Uchiyama I."/>
            <person name="Ito T."/>
            <person name="Fujiyama A."/>
            <person name="Inagaki F."/>
            <person name="Takami H."/>
        </authorList>
    </citation>
    <scope>NUCLEOTIDE SEQUENCE</scope>
    <source>
        <strain evidence="2">Expedition CK06-06</strain>
    </source>
</reference>